<organism evidence="3 4">
    <name type="scientific">Solibaculum mannosilyticum</name>
    <dbReference type="NCBI Taxonomy" id="2780922"/>
    <lineage>
        <taxon>Bacteria</taxon>
        <taxon>Bacillati</taxon>
        <taxon>Bacillota</taxon>
        <taxon>Clostridia</taxon>
        <taxon>Eubacteriales</taxon>
        <taxon>Oscillospiraceae</taxon>
        <taxon>Solibaculum</taxon>
    </lineage>
</organism>
<name>A0A7I8CZR7_9FIRM</name>
<dbReference type="AlphaFoldDB" id="A0A7I8CZR7"/>
<dbReference type="InterPro" id="IPR001387">
    <property type="entry name" value="Cro/C1-type_HTH"/>
</dbReference>
<evidence type="ECO:0000259" key="2">
    <source>
        <dbReference type="PROSITE" id="PS50943"/>
    </source>
</evidence>
<sequence length="122" mass="14478">MLSDRLRYLREKNGYTQRQVAEYLNIERSTYTYYEIGKTKPDLEALKKLSAFFHVSIDYLLENKTVLRGEYAPYDLDRSREDGMTGLPDEEKLLLRLYRKLNTESKKSLLENMARIIKNQST</sequence>
<evidence type="ECO:0000313" key="4">
    <source>
        <dbReference type="Proteomes" id="UP000593890"/>
    </source>
</evidence>
<dbReference type="Gene3D" id="1.10.260.40">
    <property type="entry name" value="lambda repressor-like DNA-binding domains"/>
    <property type="match status" value="1"/>
</dbReference>
<dbReference type="PROSITE" id="PS50943">
    <property type="entry name" value="HTH_CROC1"/>
    <property type="match status" value="1"/>
</dbReference>
<dbReference type="SUPFAM" id="SSF47413">
    <property type="entry name" value="lambda repressor-like DNA-binding domains"/>
    <property type="match status" value="1"/>
</dbReference>
<dbReference type="PANTHER" id="PTHR46558:SF11">
    <property type="entry name" value="HTH-TYPE TRANSCRIPTIONAL REGULATOR XRE"/>
    <property type="match status" value="1"/>
</dbReference>
<dbReference type="RefSeq" id="WP_090265148.1">
    <property type="nucleotide sequence ID" value="NZ_AP023321.1"/>
</dbReference>
<keyword evidence="1" id="KW-0238">DNA-binding</keyword>
<dbReference type="PANTHER" id="PTHR46558">
    <property type="entry name" value="TRACRIPTIONAL REGULATORY PROTEIN-RELATED-RELATED"/>
    <property type="match status" value="1"/>
</dbReference>
<proteinExistence type="predicted"/>
<accession>A0A7I8CZR7</accession>
<dbReference type="EMBL" id="AP023321">
    <property type="protein sequence ID" value="BCI59936.1"/>
    <property type="molecule type" value="Genomic_DNA"/>
</dbReference>
<keyword evidence="4" id="KW-1185">Reference proteome</keyword>
<protein>
    <recommendedName>
        <fullName evidence="2">HTH cro/C1-type domain-containing protein</fullName>
    </recommendedName>
</protein>
<dbReference type="Pfam" id="PF01381">
    <property type="entry name" value="HTH_3"/>
    <property type="match status" value="1"/>
</dbReference>
<dbReference type="InterPro" id="IPR010982">
    <property type="entry name" value="Lambda_DNA-bd_dom_sf"/>
</dbReference>
<dbReference type="SMART" id="SM00530">
    <property type="entry name" value="HTH_XRE"/>
    <property type="match status" value="1"/>
</dbReference>
<dbReference type="KEGG" id="sman:C12CBH8_05750"/>
<dbReference type="GO" id="GO:0003677">
    <property type="term" value="F:DNA binding"/>
    <property type="evidence" value="ECO:0007669"/>
    <property type="project" value="UniProtKB-KW"/>
</dbReference>
<dbReference type="CDD" id="cd00093">
    <property type="entry name" value="HTH_XRE"/>
    <property type="match status" value="1"/>
</dbReference>
<reference evidence="4" key="1">
    <citation type="submission" date="2020-07" db="EMBL/GenBank/DDBJ databases">
        <title>Complete genome sequencing of Clostridia bacterium strain 12CBH8.</title>
        <authorList>
            <person name="Sakamoto M."/>
            <person name="Murakami T."/>
            <person name="Mori H."/>
        </authorList>
    </citation>
    <scope>NUCLEOTIDE SEQUENCE [LARGE SCALE GENOMIC DNA]</scope>
    <source>
        <strain evidence="4">12CBH8</strain>
    </source>
</reference>
<feature type="domain" description="HTH cro/C1-type" evidence="2">
    <location>
        <begin position="6"/>
        <end position="60"/>
    </location>
</feature>
<dbReference type="Proteomes" id="UP000593890">
    <property type="component" value="Chromosome"/>
</dbReference>
<evidence type="ECO:0000313" key="3">
    <source>
        <dbReference type="EMBL" id="BCI59936.1"/>
    </source>
</evidence>
<evidence type="ECO:0000256" key="1">
    <source>
        <dbReference type="ARBA" id="ARBA00023125"/>
    </source>
</evidence>
<gene>
    <name evidence="3" type="ORF">C12CBH8_05750</name>
</gene>